<dbReference type="Proteomes" id="UP001597083">
    <property type="component" value="Unassembled WGS sequence"/>
</dbReference>
<evidence type="ECO:0000313" key="2">
    <source>
        <dbReference type="Proteomes" id="UP001597083"/>
    </source>
</evidence>
<protein>
    <submittedName>
        <fullName evidence="1">Uncharacterized protein</fullName>
    </submittedName>
</protein>
<organism evidence="1 2">
    <name type="scientific">Actinomadura adrarensis</name>
    <dbReference type="NCBI Taxonomy" id="1819600"/>
    <lineage>
        <taxon>Bacteria</taxon>
        <taxon>Bacillati</taxon>
        <taxon>Actinomycetota</taxon>
        <taxon>Actinomycetes</taxon>
        <taxon>Streptosporangiales</taxon>
        <taxon>Thermomonosporaceae</taxon>
        <taxon>Actinomadura</taxon>
    </lineage>
</organism>
<evidence type="ECO:0000313" key="1">
    <source>
        <dbReference type="EMBL" id="MFD0853942.1"/>
    </source>
</evidence>
<reference evidence="2" key="1">
    <citation type="journal article" date="2019" name="Int. J. Syst. Evol. Microbiol.">
        <title>The Global Catalogue of Microorganisms (GCM) 10K type strain sequencing project: providing services to taxonomists for standard genome sequencing and annotation.</title>
        <authorList>
            <consortium name="The Broad Institute Genomics Platform"/>
            <consortium name="The Broad Institute Genome Sequencing Center for Infectious Disease"/>
            <person name="Wu L."/>
            <person name="Ma J."/>
        </authorList>
    </citation>
    <scope>NUCLEOTIDE SEQUENCE [LARGE SCALE GENOMIC DNA]</scope>
    <source>
        <strain evidence="2">JCM 31696</strain>
    </source>
</reference>
<proteinExistence type="predicted"/>
<dbReference type="EMBL" id="JBHTIR010002568">
    <property type="protein sequence ID" value="MFD0853942.1"/>
    <property type="molecule type" value="Genomic_DNA"/>
</dbReference>
<gene>
    <name evidence="1" type="ORF">ACFQ07_17015</name>
</gene>
<keyword evidence="2" id="KW-1185">Reference proteome</keyword>
<feature type="non-terminal residue" evidence="1">
    <location>
        <position position="1"/>
    </location>
</feature>
<sequence>HARDRRQPALGIDLLRQAGDDMSEEVRLLEADLHYQAAEMGERATGPVPFPWGYYTRAAIAYASLGFLELAQASLVPFVQHLDRLRGEELRDALTAILVDLPNFDTGASELGEVLRDLVHKAVGALTAESETLPMGLMLGLHQVGKGTQLGAWWRIDGPVTLPGHIQHFIGKLRDRERPGVSSGSSPNLLTVLDADTRPGGEDDAQIVRNLRSRISSFIDEELRGRAQPFVDDQHVWARAHEFLDDRTVLLTWFLPAAVNG</sequence>
<comment type="caution">
    <text evidence="1">The sequence shown here is derived from an EMBL/GenBank/DDBJ whole genome shotgun (WGS) entry which is preliminary data.</text>
</comment>
<accession>A0ABW3CJK1</accession>
<name>A0ABW3CJK1_9ACTN</name>
<feature type="non-terminal residue" evidence="1">
    <location>
        <position position="261"/>
    </location>
</feature>